<dbReference type="eggNOG" id="ENOG502SBMB">
    <property type="taxonomic scope" value="Eukaryota"/>
</dbReference>
<evidence type="ECO:0000256" key="1">
    <source>
        <dbReference type="SAM" id="MobiDB-lite"/>
    </source>
</evidence>
<evidence type="ECO:0000313" key="3">
    <source>
        <dbReference type="EnsemblPlants" id="ORUFI07G15760.1"/>
    </source>
</evidence>
<reference evidence="3" key="2">
    <citation type="submission" date="2015-06" db="UniProtKB">
        <authorList>
            <consortium name="EnsemblPlants"/>
        </authorList>
    </citation>
    <scope>IDENTIFICATION</scope>
</reference>
<dbReference type="EnsemblPlants" id="ORUFI07G15760.1">
    <property type="protein sequence ID" value="ORUFI07G15760.1"/>
    <property type="gene ID" value="ORUFI07G15760"/>
</dbReference>
<sequence>MAPFPENSTVCVGSTDGWLALHRTDAAATAAGTKTKRHTFFLHNPFTATTIPLAELKDILDDAFFEWNEVYKGTWTPDSCSMPFVRVIDIAFFKDKLYLITAAEDQFAVDLAADKDGKPTVTNIERIIRQPRSPDGMIDAFRWSDDEDDDGDASSTNDDGEYSSIDDERVVDGEDHDEVFNQEGGDREIVPVSDDDGIDDVSQQWHLTWKHRKYEEFYEEEYASIGTWHLLELCDRLHMVRREWVLPFILQTDHTRKLDVFEANMDAGAWVPVTSGLGGQAIFVSELFSKSMAAPAHGEVEEDTIYFVDTHDVWDMKSGTRRPFRRVSKIMDTDMTWVFPPKMIV</sequence>
<name>A0A0E0Q8M9_ORYRU</name>
<evidence type="ECO:0000259" key="2">
    <source>
        <dbReference type="Pfam" id="PF03478"/>
    </source>
</evidence>
<feature type="region of interest" description="Disordered" evidence="1">
    <location>
        <begin position="135"/>
        <end position="164"/>
    </location>
</feature>
<dbReference type="InterPro" id="IPR005174">
    <property type="entry name" value="KIB1-4_b-propeller"/>
</dbReference>
<dbReference type="OMA" id="TIYFMET"/>
<keyword evidence="4" id="KW-1185">Reference proteome</keyword>
<accession>A0A0E0Q8M9</accession>
<dbReference type="AlphaFoldDB" id="A0A0E0Q8M9"/>
<dbReference type="Gramene" id="ORUFI07G15760.1">
    <property type="protein sequence ID" value="ORUFI07G15760.1"/>
    <property type="gene ID" value="ORUFI07G15760"/>
</dbReference>
<feature type="domain" description="KIB1-4 beta-propeller" evidence="2">
    <location>
        <begin position="85"/>
        <end position="313"/>
    </location>
</feature>
<dbReference type="Pfam" id="PF03478">
    <property type="entry name" value="Beta-prop_KIB1-4"/>
    <property type="match status" value="1"/>
</dbReference>
<dbReference type="Proteomes" id="UP000008022">
    <property type="component" value="Unassembled WGS sequence"/>
</dbReference>
<dbReference type="PANTHER" id="PTHR33110:SF82">
    <property type="entry name" value="OS07G0500250 PROTEIN"/>
    <property type="match status" value="1"/>
</dbReference>
<proteinExistence type="predicted"/>
<dbReference type="PANTHER" id="PTHR33110">
    <property type="entry name" value="F-BOX/KELCH-REPEAT PROTEIN-RELATED"/>
    <property type="match status" value="1"/>
</dbReference>
<organism evidence="3 4">
    <name type="scientific">Oryza rufipogon</name>
    <name type="common">Brownbeard rice</name>
    <name type="synonym">Asian wild rice</name>
    <dbReference type="NCBI Taxonomy" id="4529"/>
    <lineage>
        <taxon>Eukaryota</taxon>
        <taxon>Viridiplantae</taxon>
        <taxon>Streptophyta</taxon>
        <taxon>Embryophyta</taxon>
        <taxon>Tracheophyta</taxon>
        <taxon>Spermatophyta</taxon>
        <taxon>Magnoliopsida</taxon>
        <taxon>Liliopsida</taxon>
        <taxon>Poales</taxon>
        <taxon>Poaceae</taxon>
        <taxon>BOP clade</taxon>
        <taxon>Oryzoideae</taxon>
        <taxon>Oryzeae</taxon>
        <taxon>Oryzinae</taxon>
        <taxon>Oryza</taxon>
    </lineage>
</organism>
<dbReference type="HOGENOM" id="CLU_019286_2_0_1"/>
<reference evidence="4" key="1">
    <citation type="submission" date="2013-06" db="EMBL/GenBank/DDBJ databases">
        <authorList>
            <person name="Zhao Q."/>
        </authorList>
    </citation>
    <scope>NUCLEOTIDE SEQUENCE</scope>
    <source>
        <strain evidence="4">cv. W1943</strain>
    </source>
</reference>
<evidence type="ECO:0000313" key="4">
    <source>
        <dbReference type="Proteomes" id="UP000008022"/>
    </source>
</evidence>
<protein>
    <recommendedName>
        <fullName evidence="2">KIB1-4 beta-propeller domain-containing protein</fullName>
    </recommendedName>
</protein>
<feature type="compositionally biased region" description="Acidic residues" evidence="1">
    <location>
        <begin position="145"/>
        <end position="164"/>
    </location>
</feature>